<evidence type="ECO:0000256" key="5">
    <source>
        <dbReference type="ARBA" id="ARBA00022741"/>
    </source>
</evidence>
<dbReference type="EC" id="3.1.21.3" evidence="3"/>
<dbReference type="InterPro" id="IPR027417">
    <property type="entry name" value="P-loop_NTPase"/>
</dbReference>
<dbReference type="GO" id="GO:0005524">
    <property type="term" value="F:ATP binding"/>
    <property type="evidence" value="ECO:0007669"/>
    <property type="project" value="UniProtKB-KW"/>
</dbReference>
<dbReference type="Proteomes" id="UP000541352">
    <property type="component" value="Unassembled WGS sequence"/>
</dbReference>
<dbReference type="PROSITE" id="PS51192">
    <property type="entry name" value="HELICASE_ATP_BIND_1"/>
    <property type="match status" value="1"/>
</dbReference>
<evidence type="ECO:0000256" key="8">
    <source>
        <dbReference type="ARBA" id="ARBA00022801"/>
    </source>
</evidence>
<dbReference type="CDD" id="cd22332">
    <property type="entry name" value="HsdR_N"/>
    <property type="match status" value="1"/>
</dbReference>
<evidence type="ECO:0000313" key="13">
    <source>
        <dbReference type="Proteomes" id="UP000541352"/>
    </source>
</evidence>
<evidence type="ECO:0000313" key="12">
    <source>
        <dbReference type="EMBL" id="MBB3840116.1"/>
    </source>
</evidence>
<dbReference type="SMART" id="SM00487">
    <property type="entry name" value="DEXDc"/>
    <property type="match status" value="1"/>
</dbReference>
<dbReference type="AlphaFoldDB" id="A0A7W5ZQD0"/>
<keyword evidence="7" id="KW-0255">Endonuclease</keyword>
<dbReference type="Pfam" id="PF18766">
    <property type="entry name" value="SWI2_SNF2"/>
    <property type="match status" value="1"/>
</dbReference>
<dbReference type="InterPro" id="IPR014001">
    <property type="entry name" value="Helicase_ATP-bd"/>
</dbReference>
<dbReference type="InterPro" id="IPR055180">
    <property type="entry name" value="HsdR_RecA-like_helicase_dom_2"/>
</dbReference>
<keyword evidence="13" id="KW-1185">Reference proteome</keyword>
<dbReference type="Pfam" id="PF22679">
    <property type="entry name" value="T1R_D3-like"/>
    <property type="match status" value="1"/>
</dbReference>
<dbReference type="GO" id="GO:0009035">
    <property type="term" value="F:type I site-specific deoxyribonuclease activity"/>
    <property type="evidence" value="ECO:0007669"/>
    <property type="project" value="UniProtKB-EC"/>
</dbReference>
<evidence type="ECO:0000256" key="7">
    <source>
        <dbReference type="ARBA" id="ARBA00022759"/>
    </source>
</evidence>
<dbReference type="Pfam" id="PF04313">
    <property type="entry name" value="HSDR_N"/>
    <property type="match status" value="1"/>
</dbReference>
<dbReference type="Gene3D" id="3.90.1570.50">
    <property type="match status" value="1"/>
</dbReference>
<dbReference type="InterPro" id="IPR007409">
    <property type="entry name" value="Restrct_endonuc_type1_HsdR_N"/>
</dbReference>
<dbReference type="PANTHER" id="PTHR30195">
    <property type="entry name" value="TYPE I SITE-SPECIFIC DEOXYRIBONUCLEASE PROTEIN SUBUNIT M AND R"/>
    <property type="match status" value="1"/>
</dbReference>
<keyword evidence="6" id="KW-0680">Restriction system</keyword>
<evidence type="ECO:0000256" key="10">
    <source>
        <dbReference type="ARBA" id="ARBA00023125"/>
    </source>
</evidence>
<keyword evidence="8 12" id="KW-0378">Hydrolase</keyword>
<proteinExistence type="inferred from homology"/>
<dbReference type="Gene3D" id="3.40.50.300">
    <property type="entry name" value="P-loop containing nucleotide triphosphate hydrolases"/>
    <property type="match status" value="2"/>
</dbReference>
<dbReference type="PANTHER" id="PTHR30195:SF15">
    <property type="entry name" value="TYPE I RESTRICTION ENZYME HINDI ENDONUCLEASE SUBUNIT"/>
    <property type="match status" value="1"/>
</dbReference>
<evidence type="ECO:0000259" key="11">
    <source>
        <dbReference type="PROSITE" id="PS51192"/>
    </source>
</evidence>
<dbReference type="InterPro" id="IPR051268">
    <property type="entry name" value="Type-I_R_enzyme_R_subunit"/>
</dbReference>
<keyword evidence="4" id="KW-0540">Nuclease</keyword>
<evidence type="ECO:0000256" key="4">
    <source>
        <dbReference type="ARBA" id="ARBA00022722"/>
    </source>
</evidence>
<dbReference type="InterPro" id="IPR040980">
    <property type="entry name" value="SWI2_SNF2"/>
</dbReference>
<evidence type="ECO:0000256" key="6">
    <source>
        <dbReference type="ARBA" id="ARBA00022747"/>
    </source>
</evidence>
<dbReference type="SUPFAM" id="SSF52540">
    <property type="entry name" value="P-loop containing nucleoside triphosphate hydrolases"/>
    <property type="match status" value="2"/>
</dbReference>
<dbReference type="EMBL" id="JACIBY010000009">
    <property type="protein sequence ID" value="MBB3840116.1"/>
    <property type="molecule type" value="Genomic_DNA"/>
</dbReference>
<dbReference type="GO" id="GO:0003677">
    <property type="term" value="F:DNA binding"/>
    <property type="evidence" value="ECO:0007669"/>
    <property type="project" value="UniProtKB-KW"/>
</dbReference>
<comment type="caution">
    <text evidence="12">The sequence shown here is derived from an EMBL/GenBank/DDBJ whole genome shotgun (WGS) entry which is preliminary data.</text>
</comment>
<sequence>MSFNENTRVKIPAILHLCRLGYNYLSLSQSVIDESTNIFTEIFTTSIAKINHGIEPEEIQRTFEKVSLTLDNEDLGCEFFKLLTATSGVKLLDFKNFENNSFHVVTELTCKNGEDEFRPDITLLINGMPLAFIEVKKPNNREGVLAERKRINERFGNKKFRKFINISQLLVFSNNMEYDKESIVPIQGAFYATTSLKDTIFNCFREEQALDLSQLLKPEDDALENFVLKDNNLSTIKYSPEFITNKEVSTPTNRVITSLFSKERLKFLLKFGIAYVQEEKGLEKHIMRYPQIFATKAIEAHLDQGVKKGIVWHTQGSGKTALAYYNTHFLTDYYQHKGVVPKFYFIVDRLDLLTQASKEFKSRGLVVHTVNSKEELIADFKKQQAIHNKTGQREITVVNIHKFKEDTTVLSSNEYNIHIQRVYFLDEVHRSYDPKGSFLANLTNSDKNAVIIGLTGTPLIADDRKSKFVFGNYFHKYYYNSSIADGYTLKLIREDIETTYKIQLVEAMKEIEVLKGKTDKKIIYSHERFVEPMLDYIVHDFTESRTKFGDKTIGAMVVCDSSEQAEKLFELFTTKYVIPQTVSFHQQASFAMAAEPMMAYKNNAPLSAALILHDAGSKDDRKQQVEDFKNGKIDILFVFNMLLTGFDAKRLKKLYLGRVVRQHNLLQTLTRVNRPYKEFQYGYVVDFADISKEFDATNRAYFDELQQELGDEMETYSNIFKSKEEIESEIKDIKEQLFHFDLKNAEYFSRQISEIEDRKKVLEIKKALATLRELYNVIRHLGHFDLLEKTDFQKFNDLFKVANDRLQLLNDREALMNSPETLNLLNVALENVLFMFRKRSESELVLADQLKDTLRKTREALGSNFDQRDPEFVSLYDELRRLFSKKNLDEVSQEEMRANIGALRLIYDKVTELNRKNNLLKAKYQNDVKFARLHKRLVERGNITKRESEIHEILTDIKQQADDVVLINQRLLKNESYFEQQMQKMIITGFQKTNVKLAPDSAKYINACVVKEYLNEYQGITKW</sequence>
<accession>A0A7W5ZQD0</accession>
<dbReference type="RefSeq" id="WP_183976886.1">
    <property type="nucleotide sequence ID" value="NZ_JACIBY010000009.1"/>
</dbReference>
<evidence type="ECO:0000256" key="3">
    <source>
        <dbReference type="ARBA" id="ARBA00012654"/>
    </source>
</evidence>
<keyword evidence="5" id="KW-0547">Nucleotide-binding</keyword>
<gene>
    <name evidence="12" type="ORF">FHS57_004129</name>
</gene>
<name>A0A7W5ZQD0_9BACT</name>
<comment type="catalytic activity">
    <reaction evidence="1">
        <text>Endonucleolytic cleavage of DNA to give random double-stranded fragments with terminal 5'-phosphates, ATP is simultaneously hydrolyzed.</text>
        <dbReference type="EC" id="3.1.21.3"/>
    </reaction>
</comment>
<dbReference type="GO" id="GO:0009307">
    <property type="term" value="P:DNA restriction-modification system"/>
    <property type="evidence" value="ECO:0007669"/>
    <property type="project" value="UniProtKB-KW"/>
</dbReference>
<protein>
    <recommendedName>
        <fullName evidence="3">type I site-specific deoxyribonuclease</fullName>
        <ecNumber evidence="3">3.1.21.3</ecNumber>
    </recommendedName>
</protein>
<evidence type="ECO:0000256" key="9">
    <source>
        <dbReference type="ARBA" id="ARBA00022840"/>
    </source>
</evidence>
<feature type="domain" description="Helicase ATP-binding" evidence="11">
    <location>
        <begin position="300"/>
        <end position="476"/>
    </location>
</feature>
<keyword evidence="10" id="KW-0238">DNA-binding</keyword>
<keyword evidence="9" id="KW-0067">ATP-binding</keyword>
<evidence type="ECO:0000256" key="2">
    <source>
        <dbReference type="ARBA" id="ARBA00008598"/>
    </source>
</evidence>
<organism evidence="12 13">
    <name type="scientific">Runella defluvii</name>
    <dbReference type="NCBI Taxonomy" id="370973"/>
    <lineage>
        <taxon>Bacteria</taxon>
        <taxon>Pseudomonadati</taxon>
        <taxon>Bacteroidota</taxon>
        <taxon>Cytophagia</taxon>
        <taxon>Cytophagales</taxon>
        <taxon>Spirosomataceae</taxon>
        <taxon>Runella</taxon>
    </lineage>
</organism>
<comment type="similarity">
    <text evidence="2">Belongs to the HsdR family.</text>
</comment>
<reference evidence="12 13" key="1">
    <citation type="submission" date="2020-08" db="EMBL/GenBank/DDBJ databases">
        <title>Genomic Encyclopedia of Type Strains, Phase IV (KMG-IV): sequencing the most valuable type-strain genomes for metagenomic binning, comparative biology and taxonomic classification.</title>
        <authorList>
            <person name="Goeker M."/>
        </authorList>
    </citation>
    <scope>NUCLEOTIDE SEQUENCE [LARGE SCALE GENOMIC DNA]</scope>
    <source>
        <strain evidence="12 13">DSM 17976</strain>
    </source>
</reference>
<evidence type="ECO:0000256" key="1">
    <source>
        <dbReference type="ARBA" id="ARBA00000851"/>
    </source>
</evidence>